<evidence type="ECO:0000313" key="2">
    <source>
        <dbReference type="EMBL" id="EYU23730.1"/>
    </source>
</evidence>
<evidence type="ECO:0000256" key="1">
    <source>
        <dbReference type="SAM" id="MobiDB-lite"/>
    </source>
</evidence>
<feature type="compositionally biased region" description="Basic and acidic residues" evidence="1">
    <location>
        <begin position="214"/>
        <end position="224"/>
    </location>
</feature>
<dbReference type="eggNOG" id="ENOG502RXHS">
    <property type="taxonomic scope" value="Eukaryota"/>
</dbReference>
<dbReference type="STRING" id="4155.A0A022QB35"/>
<gene>
    <name evidence="2" type="ORF">MIMGU_mgv1a012433mg</name>
</gene>
<dbReference type="PhylomeDB" id="A0A022QB35"/>
<accession>A0A022QB35</accession>
<evidence type="ECO:0000313" key="3">
    <source>
        <dbReference type="Proteomes" id="UP000030748"/>
    </source>
</evidence>
<dbReference type="Proteomes" id="UP000030748">
    <property type="component" value="Unassembled WGS sequence"/>
</dbReference>
<dbReference type="AlphaFoldDB" id="A0A022QB35"/>
<name>A0A022QB35_ERYGU</name>
<keyword evidence="3" id="KW-1185">Reference proteome</keyword>
<dbReference type="OMA" id="KAEQKRC"/>
<dbReference type="OrthoDB" id="775087at2759"/>
<organism evidence="2 3">
    <name type="scientific">Erythranthe guttata</name>
    <name type="common">Yellow monkey flower</name>
    <name type="synonym">Mimulus guttatus</name>
    <dbReference type="NCBI Taxonomy" id="4155"/>
    <lineage>
        <taxon>Eukaryota</taxon>
        <taxon>Viridiplantae</taxon>
        <taxon>Streptophyta</taxon>
        <taxon>Embryophyta</taxon>
        <taxon>Tracheophyta</taxon>
        <taxon>Spermatophyta</taxon>
        <taxon>Magnoliopsida</taxon>
        <taxon>eudicotyledons</taxon>
        <taxon>Gunneridae</taxon>
        <taxon>Pentapetalae</taxon>
        <taxon>asterids</taxon>
        <taxon>lamiids</taxon>
        <taxon>Lamiales</taxon>
        <taxon>Phrymaceae</taxon>
        <taxon>Erythranthe</taxon>
    </lineage>
</organism>
<reference evidence="2 3" key="1">
    <citation type="journal article" date="2013" name="Proc. Natl. Acad. Sci. U.S.A.">
        <title>Fine-scale variation in meiotic recombination in Mimulus inferred from population shotgun sequencing.</title>
        <authorList>
            <person name="Hellsten U."/>
            <person name="Wright K.M."/>
            <person name="Jenkins J."/>
            <person name="Shu S."/>
            <person name="Yuan Y."/>
            <person name="Wessler S.R."/>
            <person name="Schmutz J."/>
            <person name="Willis J.H."/>
            <person name="Rokhsar D.S."/>
        </authorList>
    </citation>
    <scope>NUCLEOTIDE SEQUENCE [LARGE SCALE GENOMIC DNA]</scope>
    <source>
        <strain evidence="3">cv. DUN x IM62</strain>
    </source>
</reference>
<feature type="compositionally biased region" description="Polar residues" evidence="1">
    <location>
        <begin position="204"/>
        <end position="213"/>
    </location>
</feature>
<dbReference type="PANTHER" id="PTHR35770:SF1">
    <property type="entry name" value="U2 SMALL NUCLEAR RIBONUCLEOPROTEIN AUXILIARY FACTOR-LIKE PROTEIN"/>
    <property type="match status" value="1"/>
</dbReference>
<feature type="region of interest" description="Disordered" evidence="1">
    <location>
        <begin position="192"/>
        <end position="250"/>
    </location>
</feature>
<protein>
    <submittedName>
        <fullName evidence="2">Uncharacterized protein</fullName>
    </submittedName>
</protein>
<proteinExistence type="predicted"/>
<sequence>MSFGELQPIFGRVVGEWSGSPPQSSPAPPFLYQVHGSGNDDSALRIIATDFQSNTFQVIKSSQQLEDLRDDIGIGGSWSDFVDYVTASLRSGDVKLIMEGSSESGGATYAKLIAQKAKGMPRISFSLGKLVHGAAGEAMAELSLELYKEFKDVQSSLTEEQESKCQLTKTVAAEKEKNVTLQKQLDMVLYSRKSQKINDRENSDSTSNMVSQDSPDKHITEPSPRKGTNRVVPAFRRSKVRGAILNDTEE</sequence>
<dbReference type="PANTHER" id="PTHR35770">
    <property type="entry name" value="U2 SMALL NUCLEAR RIBONUCLEOPROTEIN AUXILIARY FACTOR-LIKE PROTEIN"/>
    <property type="match status" value="1"/>
</dbReference>
<dbReference type="EMBL" id="KI632154">
    <property type="protein sequence ID" value="EYU23730.1"/>
    <property type="molecule type" value="Genomic_DNA"/>
</dbReference>
<dbReference type="KEGG" id="egt:105973225"/>